<protein>
    <submittedName>
        <fullName evidence="2">Uncharacterized protein</fullName>
    </submittedName>
</protein>
<proteinExistence type="predicted"/>
<evidence type="ECO:0000313" key="3">
    <source>
        <dbReference type="Proteomes" id="UP000565441"/>
    </source>
</evidence>
<feature type="compositionally biased region" description="Polar residues" evidence="1">
    <location>
        <begin position="76"/>
        <end position="87"/>
    </location>
</feature>
<accession>A0A8H5LXA4</accession>
<dbReference type="Proteomes" id="UP000565441">
    <property type="component" value="Unassembled WGS sequence"/>
</dbReference>
<evidence type="ECO:0000313" key="2">
    <source>
        <dbReference type="EMBL" id="KAF5372756.1"/>
    </source>
</evidence>
<feature type="compositionally biased region" description="Basic and acidic residues" evidence="1">
    <location>
        <begin position="14"/>
        <end position="24"/>
    </location>
</feature>
<comment type="caution">
    <text evidence="2">The sequence shown here is derived from an EMBL/GenBank/DDBJ whole genome shotgun (WGS) entry which is preliminary data.</text>
</comment>
<dbReference type="OrthoDB" id="432299at2759"/>
<keyword evidence="3" id="KW-1185">Reference proteome</keyword>
<reference evidence="2 3" key="1">
    <citation type="journal article" date="2020" name="ISME J.">
        <title>Uncovering the hidden diversity of litter-decomposition mechanisms in mushroom-forming fungi.</title>
        <authorList>
            <person name="Floudas D."/>
            <person name="Bentzer J."/>
            <person name="Ahren D."/>
            <person name="Johansson T."/>
            <person name="Persson P."/>
            <person name="Tunlid A."/>
        </authorList>
    </citation>
    <scope>NUCLEOTIDE SEQUENCE [LARGE SCALE GENOMIC DNA]</scope>
    <source>
        <strain evidence="2 3">CBS 661.87</strain>
    </source>
</reference>
<feature type="region of interest" description="Disordered" evidence="1">
    <location>
        <begin position="1"/>
        <end position="102"/>
    </location>
</feature>
<evidence type="ECO:0000256" key="1">
    <source>
        <dbReference type="SAM" id="MobiDB-lite"/>
    </source>
</evidence>
<sequence length="816" mass="88804">MFNMEITSFSSLPHAEESSEDKRWTPKPPHPIFPCIGTLETNGSIHKPEADSTVKAPVEGGKEQPAGAPVFHDDNPSNNGDSATHNTHGPAEPTYHSKSSNSNKSVLFSTASTPDSYSLKSVVDKALCLAPCTPMPSAPPPSKFNEIQRNTNQAQDSSLVQGRLLRDILLPVVIKNAQRRPGFDDADEGSQVQDRLREALTDEFCESLAEKVRTIQLQMQAVTSGGTTSAFTEGQPVNLQTHGEEKGDKKFSTQILPAHTSTQARMTSAGPTLANAIPIHPVSSPLLEPPNAPRAMRLREKHKDAAFGLETLAYLLVLLLFVQVFHLQLVETTILSHTEFLYQWIHHSSQLRLLVAIAVALDLARLARPYAVVRFLAHLGQMPSVVTVPVHLLPSVAAHLFHDLDLLAVHILGTRGPSRADLTHDVAPSHGLALLPVVTVGYLDHVIHAPAEHIHLFSVTDHLPLNGVLYPFGVLLYISAQSPGPITHYRLNIDHLRPADVNRTLRALPLPRVAGSAHSLHHSVADSVHLQHPPPLHVVATDIDCLALRMGIIHKLTSALSFLGHYHLRCHIDPPKVKSEPDTEDYAVALRPLSSSASQRLPKPTFPCHSVPGVWLVRTGHDGAHVLDSDFEVDAETAKKWNLSGFSLSRDTSAIKLSLQLLCLPRDLVPNVYETSLALVTAEDTATALSKIKTEWPPQGSLIVQMNPAERHGRTWLPTHMGPVSPPLDLTDSLCEGPNVVRLIQLDDMADKIFVLHAATTPPKKQASGGGLQKCWDIAPFDLSLGAPAWRLPTTIEVTQLEHRQAGSDGSPACLI</sequence>
<organism evidence="2 3">
    <name type="scientific">Tricholomella constricta</name>
    <dbReference type="NCBI Taxonomy" id="117010"/>
    <lineage>
        <taxon>Eukaryota</taxon>
        <taxon>Fungi</taxon>
        <taxon>Dikarya</taxon>
        <taxon>Basidiomycota</taxon>
        <taxon>Agaricomycotina</taxon>
        <taxon>Agaricomycetes</taxon>
        <taxon>Agaricomycetidae</taxon>
        <taxon>Agaricales</taxon>
        <taxon>Tricholomatineae</taxon>
        <taxon>Lyophyllaceae</taxon>
        <taxon>Tricholomella</taxon>
    </lineage>
</organism>
<dbReference type="AlphaFoldDB" id="A0A8H5LXA4"/>
<gene>
    <name evidence="2" type="ORF">D9615_010108</name>
</gene>
<dbReference type="EMBL" id="JAACJP010000041">
    <property type="protein sequence ID" value="KAF5372756.1"/>
    <property type="molecule type" value="Genomic_DNA"/>
</dbReference>
<feature type="compositionally biased region" description="Polar residues" evidence="1">
    <location>
        <begin position="1"/>
        <end position="11"/>
    </location>
</feature>
<name>A0A8H5LXA4_9AGAR</name>